<sequence>MPPFARPVAAVSLLLVPAAVSAATQDTQAWFSQSLTAPIGNSNTLVVELAERARSAASDGDLYQYRIGADHTLAKGVSAGVSVVYIHSNTKTETRLMQQLDLTRGAWSSRTRLEQRMTDDSAITGWRLRQRVEWRLLLDHAKHWTLRANAEGFFTLNRMTPSDLLGLSALRTQIGVQRRVDDHLRLQLSWLRHQNFRPARADSIANAPWLTLNYSM</sequence>
<proteinExistence type="predicted"/>
<feature type="chain" id="PRO_5045106274" evidence="1">
    <location>
        <begin position="23"/>
        <end position="216"/>
    </location>
</feature>
<dbReference type="Pfam" id="PF10677">
    <property type="entry name" value="DUF2490"/>
    <property type="match status" value="1"/>
</dbReference>
<evidence type="ECO:0000256" key="1">
    <source>
        <dbReference type="SAM" id="SignalP"/>
    </source>
</evidence>
<evidence type="ECO:0000313" key="3">
    <source>
        <dbReference type="Proteomes" id="UP000753724"/>
    </source>
</evidence>
<organism evidence="2 3">
    <name type="scientific">Novosphingobium ovatum</name>
    <dbReference type="NCBI Taxonomy" id="1908523"/>
    <lineage>
        <taxon>Bacteria</taxon>
        <taxon>Pseudomonadati</taxon>
        <taxon>Pseudomonadota</taxon>
        <taxon>Alphaproteobacteria</taxon>
        <taxon>Sphingomonadales</taxon>
        <taxon>Sphingomonadaceae</taxon>
        <taxon>Novosphingobium</taxon>
    </lineage>
</organism>
<reference evidence="3" key="1">
    <citation type="submission" date="2020-01" db="EMBL/GenBank/DDBJ databases">
        <title>Sphingomonas sp. strain CSW-10.</title>
        <authorList>
            <person name="Chen W.-M."/>
        </authorList>
    </citation>
    <scope>NUCLEOTIDE SEQUENCE [LARGE SCALE GENOMIC DNA]</scope>
    <source>
        <strain evidence="3">FSY-8</strain>
    </source>
</reference>
<evidence type="ECO:0000313" key="2">
    <source>
        <dbReference type="EMBL" id="NBC36314.1"/>
    </source>
</evidence>
<keyword evidence="1" id="KW-0732">Signal</keyword>
<dbReference type="EMBL" id="JAAAPO010000002">
    <property type="protein sequence ID" value="NBC36314.1"/>
    <property type="molecule type" value="Genomic_DNA"/>
</dbReference>
<protein>
    <submittedName>
        <fullName evidence="2">DUF2490 domain-containing protein</fullName>
    </submittedName>
</protein>
<comment type="caution">
    <text evidence="2">The sequence shown here is derived from an EMBL/GenBank/DDBJ whole genome shotgun (WGS) entry which is preliminary data.</text>
</comment>
<dbReference type="RefSeq" id="WP_161717537.1">
    <property type="nucleotide sequence ID" value="NZ_JAAAPO010000002.1"/>
</dbReference>
<gene>
    <name evidence="2" type="ORF">GTZ99_07045</name>
</gene>
<keyword evidence="3" id="KW-1185">Reference proteome</keyword>
<dbReference type="Proteomes" id="UP000753724">
    <property type="component" value="Unassembled WGS sequence"/>
</dbReference>
<feature type="signal peptide" evidence="1">
    <location>
        <begin position="1"/>
        <end position="22"/>
    </location>
</feature>
<dbReference type="InterPro" id="IPR019619">
    <property type="entry name" value="DUF2490"/>
</dbReference>
<name>A0ABW9XCP8_9SPHN</name>
<accession>A0ABW9XCP8</accession>